<dbReference type="Pfam" id="PF05938">
    <property type="entry name" value="Self-incomp_S1"/>
    <property type="match status" value="1"/>
</dbReference>
<evidence type="ECO:0000256" key="3">
    <source>
        <dbReference type="ARBA" id="ARBA00022471"/>
    </source>
</evidence>
<protein>
    <recommendedName>
        <fullName evidence="6">S-protein homolog</fullName>
    </recommendedName>
</protein>
<keyword evidence="4 6" id="KW-0964">Secreted</keyword>
<evidence type="ECO:0000256" key="2">
    <source>
        <dbReference type="ARBA" id="ARBA00005581"/>
    </source>
</evidence>
<evidence type="ECO:0000313" key="7">
    <source>
        <dbReference type="EMBL" id="THG04545.1"/>
    </source>
</evidence>
<gene>
    <name evidence="7" type="ORF">TEA_028908</name>
</gene>
<dbReference type="PANTHER" id="PTHR31232:SF149">
    <property type="entry name" value="S-PROTEIN HOMOLOG"/>
    <property type="match status" value="1"/>
</dbReference>
<dbReference type="PANTHER" id="PTHR31232">
    <property type="match status" value="1"/>
</dbReference>
<comment type="subcellular location">
    <subcellularLocation>
        <location evidence="1 6">Secreted</location>
    </subcellularLocation>
</comment>
<name>A0A4S4DNM5_CAMSN</name>
<keyword evidence="5" id="KW-0732">Signal</keyword>
<evidence type="ECO:0000256" key="5">
    <source>
        <dbReference type="ARBA" id="ARBA00022729"/>
    </source>
</evidence>
<reference evidence="7 8" key="1">
    <citation type="journal article" date="2018" name="Proc. Natl. Acad. Sci. U.S.A.">
        <title>Draft genome sequence of Camellia sinensis var. sinensis provides insights into the evolution of the tea genome and tea quality.</title>
        <authorList>
            <person name="Wei C."/>
            <person name="Yang H."/>
            <person name="Wang S."/>
            <person name="Zhao J."/>
            <person name="Liu C."/>
            <person name="Gao L."/>
            <person name="Xia E."/>
            <person name="Lu Y."/>
            <person name="Tai Y."/>
            <person name="She G."/>
            <person name="Sun J."/>
            <person name="Cao H."/>
            <person name="Tong W."/>
            <person name="Gao Q."/>
            <person name="Li Y."/>
            <person name="Deng W."/>
            <person name="Jiang X."/>
            <person name="Wang W."/>
            <person name="Chen Q."/>
            <person name="Zhang S."/>
            <person name="Li H."/>
            <person name="Wu J."/>
            <person name="Wang P."/>
            <person name="Li P."/>
            <person name="Shi C."/>
            <person name="Zheng F."/>
            <person name="Jian J."/>
            <person name="Huang B."/>
            <person name="Shan D."/>
            <person name="Shi M."/>
            <person name="Fang C."/>
            <person name="Yue Y."/>
            <person name="Li F."/>
            <person name="Li D."/>
            <person name="Wei S."/>
            <person name="Han B."/>
            <person name="Jiang C."/>
            <person name="Yin Y."/>
            <person name="Xia T."/>
            <person name="Zhang Z."/>
            <person name="Bennetzen J.L."/>
            <person name="Zhao S."/>
            <person name="Wan X."/>
        </authorList>
    </citation>
    <scope>NUCLEOTIDE SEQUENCE [LARGE SCALE GENOMIC DNA]</scope>
    <source>
        <strain evidence="8">cv. Shuchazao</strain>
        <tissue evidence="7">Leaf</tissue>
    </source>
</reference>
<comment type="similarity">
    <text evidence="2 6">Belongs to the plant self-incompatibility (S1) protein family.</text>
</comment>
<organism evidence="7 8">
    <name type="scientific">Camellia sinensis var. sinensis</name>
    <name type="common">China tea</name>
    <dbReference type="NCBI Taxonomy" id="542762"/>
    <lineage>
        <taxon>Eukaryota</taxon>
        <taxon>Viridiplantae</taxon>
        <taxon>Streptophyta</taxon>
        <taxon>Embryophyta</taxon>
        <taxon>Tracheophyta</taxon>
        <taxon>Spermatophyta</taxon>
        <taxon>Magnoliopsida</taxon>
        <taxon>eudicotyledons</taxon>
        <taxon>Gunneridae</taxon>
        <taxon>Pentapetalae</taxon>
        <taxon>asterids</taxon>
        <taxon>Ericales</taxon>
        <taxon>Theaceae</taxon>
        <taxon>Camellia</taxon>
    </lineage>
</organism>
<dbReference type="GO" id="GO:0005576">
    <property type="term" value="C:extracellular region"/>
    <property type="evidence" value="ECO:0007669"/>
    <property type="project" value="UniProtKB-SubCell"/>
</dbReference>
<dbReference type="EMBL" id="SDRB02010748">
    <property type="protein sequence ID" value="THG04545.1"/>
    <property type="molecule type" value="Genomic_DNA"/>
</dbReference>
<dbReference type="AlphaFoldDB" id="A0A4S4DNM5"/>
<keyword evidence="8" id="KW-1185">Reference proteome</keyword>
<evidence type="ECO:0000256" key="1">
    <source>
        <dbReference type="ARBA" id="ARBA00004613"/>
    </source>
</evidence>
<evidence type="ECO:0000256" key="4">
    <source>
        <dbReference type="ARBA" id="ARBA00022525"/>
    </source>
</evidence>
<accession>A0A4S4DNM5</accession>
<evidence type="ECO:0000256" key="6">
    <source>
        <dbReference type="RuleBase" id="RU367044"/>
    </source>
</evidence>
<evidence type="ECO:0000313" key="8">
    <source>
        <dbReference type="Proteomes" id="UP000306102"/>
    </source>
</evidence>
<dbReference type="GO" id="GO:0060320">
    <property type="term" value="P:rejection of self pollen"/>
    <property type="evidence" value="ECO:0007669"/>
    <property type="project" value="UniProtKB-KW"/>
</dbReference>
<dbReference type="STRING" id="542762.A0A4S4DNM5"/>
<proteinExistence type="inferred from homology"/>
<comment type="caution">
    <text evidence="7">The sequence shown here is derived from an EMBL/GenBank/DDBJ whole genome shotgun (WGS) entry which is preliminary data.</text>
</comment>
<sequence>MHSHYTTTASTVCVALDVGKANLTIFQVRVTNQLGQGLNVTLHCKLKYNDLGIHVLQYQQYFEWKFHNICGTTHFHCYLQSQQGNNAFDIYRQGMCNQHCNRFIRTWGTCLETHKPRYKTFRYAWPPSSNSDVKG</sequence>
<keyword evidence="3 6" id="KW-0713">Self-incompatibility</keyword>
<dbReference type="Proteomes" id="UP000306102">
    <property type="component" value="Unassembled WGS sequence"/>
</dbReference>
<dbReference type="InterPro" id="IPR010264">
    <property type="entry name" value="Self-incomp_S1"/>
</dbReference>